<dbReference type="Proteomes" id="UP001190700">
    <property type="component" value="Unassembled WGS sequence"/>
</dbReference>
<sequence length="356" mass="38865">MIWSQFAEWIRRHPEAGANTISQRRAKLEKHLHCVVAEDHSTQESPSPFQPPPPANTAVPRSSASSTLPQPTEGHRSTAQRTSVSRRAADPDLLSLASCLSSSAKKSEAEACRDGGHNMSLFATWAARPKLITAGPEQIRVHFHVEPAGDPSAIFVARVQGPSTLLRADVAHKTGHLYCATFEPVESGLHRLYIRLEYAEREASMRKLGALPPAQYLGIPVPDSPFKIRVREDASLLVKKDLSWAGLPLCEEAGLRGVWLEADELQTANDSPTDLFRPAGVFRHCPRCTSGNRNLSTSPNICMPTKNPAMALLSKSTSPSNRTWPMYDAWVGRRASGGGICRVLPLLPHFSHSSPG</sequence>
<protein>
    <submittedName>
        <fullName evidence="3">Uncharacterized protein</fullName>
    </submittedName>
</protein>
<dbReference type="EMBL" id="LGRX02008700">
    <property type="protein sequence ID" value="KAK3272948.1"/>
    <property type="molecule type" value="Genomic_DNA"/>
</dbReference>
<gene>
    <name evidence="3" type="ORF">CYMTET_18788</name>
</gene>
<feature type="repeat" description="Filamin" evidence="1">
    <location>
        <begin position="142"/>
        <end position="230"/>
    </location>
</feature>
<dbReference type="AlphaFoldDB" id="A0AAE0G807"/>
<feature type="region of interest" description="Disordered" evidence="2">
    <location>
        <begin position="38"/>
        <end position="87"/>
    </location>
</feature>
<accession>A0AAE0G807</accession>
<dbReference type="InterPro" id="IPR013783">
    <property type="entry name" value="Ig-like_fold"/>
</dbReference>
<dbReference type="PROSITE" id="PS50194">
    <property type="entry name" value="FILAMIN_REPEAT"/>
    <property type="match status" value="1"/>
</dbReference>
<keyword evidence="4" id="KW-1185">Reference proteome</keyword>
<reference evidence="3 4" key="1">
    <citation type="journal article" date="2015" name="Genome Biol. Evol.">
        <title>Comparative Genomics of a Bacterivorous Green Alga Reveals Evolutionary Causalities and Consequences of Phago-Mixotrophic Mode of Nutrition.</title>
        <authorList>
            <person name="Burns J.A."/>
            <person name="Paasch A."/>
            <person name="Narechania A."/>
            <person name="Kim E."/>
        </authorList>
    </citation>
    <scope>NUCLEOTIDE SEQUENCE [LARGE SCALE GENOMIC DNA]</scope>
    <source>
        <strain evidence="3 4">PLY_AMNH</strain>
    </source>
</reference>
<dbReference type="InterPro" id="IPR001298">
    <property type="entry name" value="Filamin/ABP280_rpt"/>
</dbReference>
<evidence type="ECO:0000256" key="1">
    <source>
        <dbReference type="PROSITE-ProRule" id="PRU00087"/>
    </source>
</evidence>
<feature type="compositionally biased region" description="Polar residues" evidence="2">
    <location>
        <begin position="59"/>
        <end position="70"/>
    </location>
</feature>
<evidence type="ECO:0000313" key="3">
    <source>
        <dbReference type="EMBL" id="KAK3272948.1"/>
    </source>
</evidence>
<proteinExistence type="predicted"/>
<dbReference type="SMART" id="SM00557">
    <property type="entry name" value="IG_FLMN"/>
    <property type="match status" value="1"/>
</dbReference>
<evidence type="ECO:0000256" key="2">
    <source>
        <dbReference type="SAM" id="MobiDB-lite"/>
    </source>
</evidence>
<comment type="caution">
    <text evidence="3">The sequence shown here is derived from an EMBL/GenBank/DDBJ whole genome shotgun (WGS) entry which is preliminary data.</text>
</comment>
<organism evidence="3 4">
    <name type="scientific">Cymbomonas tetramitiformis</name>
    <dbReference type="NCBI Taxonomy" id="36881"/>
    <lineage>
        <taxon>Eukaryota</taxon>
        <taxon>Viridiplantae</taxon>
        <taxon>Chlorophyta</taxon>
        <taxon>Pyramimonadophyceae</taxon>
        <taxon>Pyramimonadales</taxon>
        <taxon>Pyramimonadaceae</taxon>
        <taxon>Cymbomonas</taxon>
    </lineage>
</organism>
<dbReference type="Gene3D" id="2.60.40.10">
    <property type="entry name" value="Immunoglobulins"/>
    <property type="match status" value="1"/>
</dbReference>
<evidence type="ECO:0000313" key="4">
    <source>
        <dbReference type="Proteomes" id="UP001190700"/>
    </source>
</evidence>
<dbReference type="InterPro" id="IPR017868">
    <property type="entry name" value="Filamin/ABP280_repeat-like"/>
</dbReference>
<name>A0AAE0G807_9CHLO</name>